<dbReference type="InterPro" id="IPR001296">
    <property type="entry name" value="Glyco_trans_1"/>
</dbReference>
<proteinExistence type="predicted"/>
<dbReference type="SUPFAM" id="SSF53756">
    <property type="entry name" value="UDP-Glycosyltransferase/glycogen phosphorylase"/>
    <property type="match status" value="1"/>
</dbReference>
<dbReference type="Pfam" id="PF00534">
    <property type="entry name" value="Glycos_transf_1"/>
    <property type="match status" value="1"/>
</dbReference>
<dbReference type="Gene3D" id="3.40.50.2000">
    <property type="entry name" value="Glycogen Phosphorylase B"/>
    <property type="match status" value="2"/>
</dbReference>
<dbReference type="OrthoDB" id="9787293at2"/>
<evidence type="ECO:0000313" key="3">
    <source>
        <dbReference type="EMBL" id="TDY40513.1"/>
    </source>
</evidence>
<name>A0A4R8LC47_9BURK</name>
<dbReference type="CDD" id="cd03794">
    <property type="entry name" value="GT4_WbuB-like"/>
    <property type="match status" value="1"/>
</dbReference>
<keyword evidence="4" id="KW-1185">Reference proteome</keyword>
<feature type="domain" description="Glycosyltransferase subfamily 4-like N-terminal" evidence="2">
    <location>
        <begin position="15"/>
        <end position="202"/>
    </location>
</feature>
<dbReference type="InterPro" id="IPR028098">
    <property type="entry name" value="Glyco_trans_4-like_N"/>
</dbReference>
<dbReference type="Pfam" id="PF13579">
    <property type="entry name" value="Glyco_trans_4_4"/>
    <property type="match status" value="1"/>
</dbReference>
<dbReference type="NCBIfam" id="NF007640">
    <property type="entry name" value="PRK10307.1"/>
    <property type="match status" value="1"/>
</dbReference>
<dbReference type="EMBL" id="SORE01000024">
    <property type="protein sequence ID" value="TDY40513.1"/>
    <property type="molecule type" value="Genomic_DNA"/>
</dbReference>
<keyword evidence="3" id="KW-0808">Transferase</keyword>
<evidence type="ECO:0000259" key="2">
    <source>
        <dbReference type="Pfam" id="PF13579"/>
    </source>
</evidence>
<reference evidence="3 4" key="1">
    <citation type="submission" date="2019-03" db="EMBL/GenBank/DDBJ databases">
        <title>Genomic Encyclopedia of Type Strains, Phase III (KMG-III): the genomes of soil and plant-associated and newly described type strains.</title>
        <authorList>
            <person name="Whitman W."/>
        </authorList>
    </citation>
    <scope>NUCLEOTIDE SEQUENCE [LARGE SCALE GENOMIC DNA]</scope>
    <source>
        <strain evidence="3 4">LMG 29544</strain>
    </source>
</reference>
<sequence>MKILVYGINYAPELTGIGRYTGDMAASLAAAGHDVRVVCAPPYYPAWKVSPGFSSSRYAKEHSEGVRVWRAPLWVPARPKGARRLLHLASFALSSFPVMLRHVFWRPKAVLCIAPSLLNAPAGWLVAQLTGAHAWLHVQDYEVDAAFKLGMLKGNWRKRMALAIERGLLRRFDTVSTISAKMIEHALNKGVARDKVVHFANWVDTSAIHPLNIQDRAKVPLRDELEIPADATVVLYSGNMGAKQGLEVLATAAATLAARRDLVFVFCGAGPAKDGLTAICGDLPNTRFIPLQPMERLNELLNLADIHALPQRADAADLVMPSKLTGMLASGRPVIAMAHEGTELFDTVAPRGVVVPPEALEPLVAAIEALAADPARREQLGRAGRDYALAVLSRESVLGEFESTLRLRCADTEPVSSALGLRQRDL</sequence>
<protein>
    <submittedName>
        <fullName evidence="3">Colanic acid biosynthesis glycosyl transferase WcaI</fullName>
    </submittedName>
</protein>
<comment type="caution">
    <text evidence="3">The sequence shown here is derived from an EMBL/GenBank/DDBJ whole genome shotgun (WGS) entry which is preliminary data.</text>
</comment>
<accession>A0A4R8LC47</accession>
<evidence type="ECO:0000259" key="1">
    <source>
        <dbReference type="Pfam" id="PF00534"/>
    </source>
</evidence>
<evidence type="ECO:0000313" key="4">
    <source>
        <dbReference type="Proteomes" id="UP000295509"/>
    </source>
</evidence>
<dbReference type="RefSeq" id="WP_134196066.1">
    <property type="nucleotide sequence ID" value="NZ_JBHLUW010000036.1"/>
</dbReference>
<dbReference type="PANTHER" id="PTHR45947">
    <property type="entry name" value="SULFOQUINOVOSYL TRANSFERASE SQD2"/>
    <property type="match status" value="1"/>
</dbReference>
<gene>
    <name evidence="3" type="ORF">BX592_12426</name>
</gene>
<dbReference type="InterPro" id="IPR050194">
    <property type="entry name" value="Glycosyltransferase_grp1"/>
</dbReference>
<organism evidence="3 4">
    <name type="scientific">Paraburkholderia rhizosphaerae</name>
    <dbReference type="NCBI Taxonomy" id="480658"/>
    <lineage>
        <taxon>Bacteria</taxon>
        <taxon>Pseudomonadati</taxon>
        <taxon>Pseudomonadota</taxon>
        <taxon>Betaproteobacteria</taxon>
        <taxon>Burkholderiales</taxon>
        <taxon>Burkholderiaceae</taxon>
        <taxon>Paraburkholderia</taxon>
    </lineage>
</organism>
<dbReference type="GO" id="GO:0016758">
    <property type="term" value="F:hexosyltransferase activity"/>
    <property type="evidence" value="ECO:0007669"/>
    <property type="project" value="TreeGrafter"/>
</dbReference>
<feature type="domain" description="Glycosyl transferase family 1" evidence="1">
    <location>
        <begin position="222"/>
        <end position="386"/>
    </location>
</feature>
<dbReference type="PANTHER" id="PTHR45947:SF3">
    <property type="entry name" value="SULFOQUINOVOSYL TRANSFERASE SQD2"/>
    <property type="match status" value="1"/>
</dbReference>
<dbReference type="AlphaFoldDB" id="A0A4R8LC47"/>
<dbReference type="Proteomes" id="UP000295509">
    <property type="component" value="Unassembled WGS sequence"/>
</dbReference>